<proteinExistence type="predicted"/>
<protein>
    <submittedName>
        <fullName evidence="1">Phage protein</fullName>
    </submittedName>
</protein>
<name>A0A0K2W8W3_STASA</name>
<reference evidence="1" key="1">
    <citation type="journal article" date="2017" name="Antimicrob. Agents Chemother.">
        <title>A Novel erm(44) Gene Variant from a Human Staphylococcus saprophyticus Isolate Confers Resistance to Macrolides and Lincosamides but Not Streptogramins.</title>
        <authorList>
            <person name="Strauss C."/>
            <person name="Hu Y."/>
            <person name="Coates A."/>
            <person name="Perreten V."/>
        </authorList>
    </citation>
    <scope>NUCLEOTIDE SEQUENCE</scope>
    <source>
        <strain evidence="1">N041</strain>
    </source>
</reference>
<accession>A0A0K2W8W3</accession>
<organism evidence="1">
    <name type="scientific">Staphylococcus saprophyticus</name>
    <dbReference type="NCBI Taxonomy" id="29385"/>
    <lineage>
        <taxon>Bacteria</taxon>
        <taxon>Bacillati</taxon>
        <taxon>Bacillota</taxon>
        <taxon>Bacilli</taxon>
        <taxon>Bacillales</taxon>
        <taxon>Staphylococcaceae</taxon>
        <taxon>Staphylococcus</taxon>
    </lineage>
</organism>
<dbReference type="EMBL" id="LN623525">
    <property type="protein sequence ID" value="CEG62411.1"/>
    <property type="molecule type" value="Genomic_DNA"/>
</dbReference>
<evidence type="ECO:0000313" key="1">
    <source>
        <dbReference type="EMBL" id="CEG62411.1"/>
    </source>
</evidence>
<dbReference type="AlphaFoldDB" id="A0A0K2W8W3"/>
<sequence length="137" mass="16380">MRYLYNSGNRYGTVRTNNNVHRVITEYPREVFNFTDEELQQYMSDNNLGFNAIDFNDMTMEQLETVLMWCKQLEPIKSFNENYSSYNLKHMFEREPYGFYISNSNMKEAMALAGFKPKSADDLNWFYPISERSIKQL</sequence>